<dbReference type="SUPFAM" id="SSF49899">
    <property type="entry name" value="Concanavalin A-like lectins/glucanases"/>
    <property type="match status" value="1"/>
</dbReference>
<protein>
    <submittedName>
        <fullName evidence="2">LamG domain-containing protein</fullName>
    </submittedName>
</protein>
<dbReference type="Pfam" id="PF13385">
    <property type="entry name" value="Laminin_G_3"/>
    <property type="match status" value="1"/>
</dbReference>
<dbReference type="Gene3D" id="2.60.120.200">
    <property type="match status" value="1"/>
</dbReference>
<evidence type="ECO:0000313" key="2">
    <source>
        <dbReference type="EMBL" id="MCU7554490.1"/>
    </source>
</evidence>
<dbReference type="RefSeq" id="WP_262993203.1">
    <property type="nucleotide sequence ID" value="NZ_JAOTJC010000007.1"/>
</dbReference>
<feature type="signal peptide" evidence="1">
    <location>
        <begin position="1"/>
        <end position="21"/>
    </location>
</feature>
<reference evidence="3" key="1">
    <citation type="submission" date="2023-07" db="EMBL/GenBank/DDBJ databases">
        <title>Study on multiphase classification of strain Alteromonas salexigens isolated from the Yellow Sea.</title>
        <authorList>
            <person name="Sun L."/>
        </authorList>
    </citation>
    <scope>NUCLEOTIDE SEQUENCE [LARGE SCALE GENOMIC DNA]</scope>
    <source>
        <strain evidence="3">ASW11-19</strain>
    </source>
</reference>
<feature type="chain" id="PRO_5046861363" evidence="1">
    <location>
        <begin position="22"/>
        <end position="233"/>
    </location>
</feature>
<sequence>MKFLKGILYLGLLCSAMTTNAALLTSSDSSLAFWYDNDINNRGGIALANNQLLGTINPYTTNAFTVSFHLNITGARSGWSSILHVGNTNFQRWPGFWLTPGNTGLHSRMSTSSSWNNGFADTAPLPIGPNAWTHVAMIDDGSALKLYLNGSLFQTIDGSGTPYSPSGPINVYAGDPWYNPSLGSIDDIRIYNRAVQLNELRVTPAQVPAPASLALFLLGVAGISLNRLNRKPL</sequence>
<dbReference type="NCBIfam" id="TIGR02595">
    <property type="entry name" value="PEP_CTERM"/>
    <property type="match status" value="1"/>
</dbReference>
<evidence type="ECO:0000313" key="3">
    <source>
        <dbReference type="Proteomes" id="UP001209257"/>
    </source>
</evidence>
<organism evidence="2 3">
    <name type="scientific">Alteromonas salexigens</name>
    <dbReference type="NCBI Taxonomy" id="2982530"/>
    <lineage>
        <taxon>Bacteria</taxon>
        <taxon>Pseudomonadati</taxon>
        <taxon>Pseudomonadota</taxon>
        <taxon>Gammaproteobacteria</taxon>
        <taxon>Alteromonadales</taxon>
        <taxon>Alteromonadaceae</taxon>
        <taxon>Alteromonas/Salinimonas group</taxon>
        <taxon>Alteromonas</taxon>
    </lineage>
</organism>
<dbReference type="EMBL" id="JAOTJC010000007">
    <property type="protein sequence ID" value="MCU7554490.1"/>
    <property type="molecule type" value="Genomic_DNA"/>
</dbReference>
<accession>A0ABT2VN16</accession>
<dbReference type="InterPro" id="IPR013424">
    <property type="entry name" value="Ice-binding_C"/>
</dbReference>
<evidence type="ECO:0000256" key="1">
    <source>
        <dbReference type="SAM" id="SignalP"/>
    </source>
</evidence>
<keyword evidence="1" id="KW-0732">Signal</keyword>
<gene>
    <name evidence="2" type="ORF">OCL06_07755</name>
</gene>
<dbReference type="InterPro" id="IPR013320">
    <property type="entry name" value="ConA-like_dom_sf"/>
</dbReference>
<dbReference type="Proteomes" id="UP001209257">
    <property type="component" value="Unassembled WGS sequence"/>
</dbReference>
<comment type="caution">
    <text evidence="2">The sequence shown here is derived from an EMBL/GenBank/DDBJ whole genome shotgun (WGS) entry which is preliminary data.</text>
</comment>
<name>A0ABT2VN16_9ALTE</name>
<keyword evidence="3" id="KW-1185">Reference proteome</keyword>
<proteinExistence type="predicted"/>